<dbReference type="SUPFAM" id="SSF52768">
    <property type="entry name" value="Arginase/deacetylase"/>
    <property type="match status" value="1"/>
</dbReference>
<comment type="function">
    <text evidence="5">Catalyzes the conversion of N-formimidoyl-L-glutamate to L-glutamate and formamide.</text>
</comment>
<evidence type="ECO:0000256" key="4">
    <source>
        <dbReference type="ARBA" id="ARBA00023211"/>
    </source>
</evidence>
<organism evidence="9 10">
    <name type="scientific">Gemmata massiliana</name>
    <dbReference type="NCBI Taxonomy" id="1210884"/>
    <lineage>
        <taxon>Bacteria</taxon>
        <taxon>Pseudomonadati</taxon>
        <taxon>Planctomycetota</taxon>
        <taxon>Planctomycetia</taxon>
        <taxon>Gemmatales</taxon>
        <taxon>Gemmataceae</taxon>
        <taxon>Gemmata</taxon>
    </lineage>
</organism>
<evidence type="ECO:0000256" key="3">
    <source>
        <dbReference type="ARBA" id="ARBA00022808"/>
    </source>
</evidence>
<dbReference type="PANTHER" id="PTHR11358:SF35">
    <property type="entry name" value="FORMIMIDOYLGLUTAMASE"/>
    <property type="match status" value="1"/>
</dbReference>
<dbReference type="HAMAP" id="MF_00737">
    <property type="entry name" value="Formimidoylglutam"/>
    <property type="match status" value="1"/>
</dbReference>
<feature type="binding site" evidence="5">
    <location>
        <position position="147"/>
    </location>
    <ligand>
        <name>Mn(2+)</name>
        <dbReference type="ChEBI" id="CHEBI:29035"/>
        <label>2</label>
    </ligand>
</feature>
<evidence type="ECO:0000256" key="7">
    <source>
        <dbReference type="PIRSR" id="PIRSR036979-1"/>
    </source>
</evidence>
<dbReference type="KEGG" id="gms:SOIL9_53530"/>
<keyword evidence="4 5" id="KW-0464">Manganese</keyword>
<evidence type="ECO:0000256" key="8">
    <source>
        <dbReference type="PROSITE-ProRule" id="PRU00742"/>
    </source>
</evidence>
<comment type="pathway">
    <text evidence="5">Amino-acid degradation; L-histidine degradation into L-glutamate; L-glutamate from N-formimidoyl-L-glutamate (hydrolase route): step 1/1.</text>
</comment>
<dbReference type="PIRSF" id="PIRSF036979">
    <property type="entry name" value="Arginase"/>
    <property type="match status" value="1"/>
</dbReference>
<evidence type="ECO:0000313" key="10">
    <source>
        <dbReference type="Proteomes" id="UP000464178"/>
    </source>
</evidence>
<feature type="binding site" evidence="5 7">
    <location>
        <position position="147"/>
    </location>
    <ligand>
        <name>Mn(2+)</name>
        <dbReference type="ChEBI" id="CHEBI:29035"/>
        <label>1</label>
    </ligand>
</feature>
<dbReference type="InterPro" id="IPR023696">
    <property type="entry name" value="Ureohydrolase_dom_sf"/>
</dbReference>
<feature type="binding site" evidence="5">
    <location>
        <position position="149"/>
    </location>
    <ligand>
        <name>Mn(2+)</name>
        <dbReference type="ChEBI" id="CHEBI:29035"/>
        <label>2</label>
    </ligand>
</feature>
<dbReference type="InterPro" id="IPR005923">
    <property type="entry name" value="HutG"/>
</dbReference>
<evidence type="ECO:0000256" key="6">
    <source>
        <dbReference type="NCBIfam" id="TIGR01227"/>
    </source>
</evidence>
<accession>A0A6P2CTQ9</accession>
<dbReference type="NCBIfam" id="TIGR01227">
    <property type="entry name" value="hutG"/>
    <property type="match status" value="1"/>
</dbReference>
<dbReference type="EC" id="3.5.3.8" evidence="5 6"/>
<feature type="binding site" evidence="5 7">
    <location>
        <position position="238"/>
    </location>
    <ligand>
        <name>Mn(2+)</name>
        <dbReference type="ChEBI" id="CHEBI:29035"/>
        <label>1</label>
    </ligand>
</feature>
<feature type="binding site" evidence="7">
    <location>
        <position position="149"/>
    </location>
    <ligand>
        <name>Mn(2+)</name>
        <dbReference type="ChEBI" id="CHEBI:29035"/>
        <label>1</label>
    </ligand>
</feature>
<dbReference type="PRINTS" id="PR00116">
    <property type="entry name" value="ARGINASE"/>
</dbReference>
<dbReference type="GO" id="GO:0030145">
    <property type="term" value="F:manganese ion binding"/>
    <property type="evidence" value="ECO:0007669"/>
    <property type="project" value="UniProtKB-UniRule"/>
</dbReference>
<feature type="binding site" evidence="5 7">
    <location>
        <position position="151"/>
    </location>
    <ligand>
        <name>Mn(2+)</name>
        <dbReference type="ChEBI" id="CHEBI:29035"/>
        <label>1</label>
    </ligand>
</feature>
<proteinExistence type="inferred from homology"/>
<dbReference type="GO" id="GO:0008783">
    <property type="term" value="F:agmatinase activity"/>
    <property type="evidence" value="ECO:0007669"/>
    <property type="project" value="TreeGrafter"/>
</dbReference>
<keyword evidence="2 5" id="KW-0378">Hydrolase</keyword>
<dbReference type="PANTHER" id="PTHR11358">
    <property type="entry name" value="ARGINASE/AGMATINASE"/>
    <property type="match status" value="1"/>
</dbReference>
<evidence type="ECO:0000256" key="1">
    <source>
        <dbReference type="ARBA" id="ARBA00022723"/>
    </source>
</evidence>
<dbReference type="CDD" id="cd09988">
    <property type="entry name" value="Formimidoylglutamase"/>
    <property type="match status" value="1"/>
</dbReference>
<feature type="binding site" evidence="7">
    <location>
        <position position="240"/>
    </location>
    <ligand>
        <name>Mn(2+)</name>
        <dbReference type="ChEBI" id="CHEBI:29035"/>
        <label>1</label>
    </ligand>
</feature>
<keyword evidence="3 5" id="KW-0369">Histidine metabolism</keyword>
<dbReference type="RefSeq" id="WP_197909481.1">
    <property type="nucleotide sequence ID" value="NZ_LR593886.1"/>
</dbReference>
<dbReference type="AlphaFoldDB" id="A0A6P2CTQ9"/>
<sequence>MLEPDMSVWTGRVDTADGPTALRWHQMVKPLAPDAPPGVVLIGFACDEGVRRNGGRVGAKDGPRAIRKALANLAWHRQLPVYDAGDVRCDDGDMEGAQVRLAEAVRNAFVAGHRPLVLGGGHETAWGTYQGLMSFWSGANVGIINVDAHFDLRDDEPGNSGTPFRQMADWCQICDRWFGYMALGISVPSNTRALFDRACALEACWYLDQSLVPWNLDRVLADVKAFADHVDCLYLSIDLDVLPGTVMPAVSAPAARGVAVESVEAIIDAVVDTGKLFIADVVELNPLYDINGQGTRLAARLVWHLLNTGKPDRKQP</sequence>
<dbReference type="GO" id="GO:0019556">
    <property type="term" value="P:L-histidine catabolic process to glutamate and formamide"/>
    <property type="evidence" value="ECO:0007669"/>
    <property type="project" value="UniProtKB-UniRule"/>
</dbReference>
<evidence type="ECO:0000313" key="9">
    <source>
        <dbReference type="EMBL" id="VTR92361.1"/>
    </source>
</evidence>
<dbReference type="EMBL" id="LR593886">
    <property type="protein sequence ID" value="VTR92361.1"/>
    <property type="molecule type" value="Genomic_DNA"/>
</dbReference>
<keyword evidence="10" id="KW-1185">Reference proteome</keyword>
<keyword evidence="1 5" id="KW-0479">Metal-binding</keyword>
<name>A0A6P2CTQ9_9BACT</name>
<dbReference type="GO" id="GO:0050415">
    <property type="term" value="F:formimidoylglutamase activity"/>
    <property type="evidence" value="ECO:0007669"/>
    <property type="project" value="UniProtKB-UniRule"/>
</dbReference>
<dbReference type="GO" id="GO:0033389">
    <property type="term" value="P:putrescine biosynthetic process from arginine, via agmatine"/>
    <property type="evidence" value="ECO:0007669"/>
    <property type="project" value="TreeGrafter"/>
</dbReference>
<evidence type="ECO:0000256" key="2">
    <source>
        <dbReference type="ARBA" id="ARBA00022801"/>
    </source>
</evidence>
<dbReference type="Pfam" id="PF00491">
    <property type="entry name" value="Arginase"/>
    <property type="match status" value="1"/>
</dbReference>
<feature type="binding site" evidence="5">
    <location>
        <position position="238"/>
    </location>
    <ligand>
        <name>Mn(2+)</name>
        <dbReference type="ChEBI" id="CHEBI:29035"/>
        <label>2</label>
    </ligand>
</feature>
<dbReference type="Proteomes" id="UP000464178">
    <property type="component" value="Chromosome"/>
</dbReference>
<dbReference type="InterPro" id="IPR006035">
    <property type="entry name" value="Ureohydrolase"/>
</dbReference>
<feature type="binding site" evidence="5 7">
    <location>
        <position position="122"/>
    </location>
    <ligand>
        <name>Mn(2+)</name>
        <dbReference type="ChEBI" id="CHEBI:29035"/>
        <label>1</label>
    </ligand>
</feature>
<dbReference type="PROSITE" id="PS51409">
    <property type="entry name" value="ARGINASE_2"/>
    <property type="match status" value="1"/>
</dbReference>
<reference evidence="9 10" key="1">
    <citation type="submission" date="2019-05" db="EMBL/GenBank/DDBJ databases">
        <authorList>
            <consortium name="Science for Life Laboratories"/>
        </authorList>
    </citation>
    <scope>NUCLEOTIDE SEQUENCE [LARGE SCALE GENOMIC DNA]</scope>
    <source>
        <strain evidence="9">Soil9</strain>
    </source>
</reference>
<feature type="binding site" evidence="5">
    <location>
        <position position="240"/>
    </location>
    <ligand>
        <name>Mn(2+)</name>
        <dbReference type="ChEBI" id="CHEBI:29035"/>
        <label>2</label>
    </ligand>
</feature>
<gene>
    <name evidence="5" type="primary">hutG</name>
    <name evidence="9" type="ORF">SOIL9_53530</name>
</gene>
<comment type="cofactor">
    <cofactor evidence="5 7">
        <name>Mn(2+)</name>
        <dbReference type="ChEBI" id="CHEBI:29035"/>
    </cofactor>
    <text evidence="5 7">Binds 2 manganese ions per subunit.</text>
</comment>
<dbReference type="UniPathway" id="UPA00379">
    <property type="reaction ID" value="UER00552"/>
</dbReference>
<protein>
    <recommendedName>
        <fullName evidence="5 6">Formimidoylglutamase</fullName>
        <ecNumber evidence="5 6">3.5.3.8</ecNumber>
    </recommendedName>
    <alternativeName>
        <fullName evidence="5">Formiminoglutamase</fullName>
    </alternativeName>
    <alternativeName>
        <fullName evidence="5">Formiminoglutamate hydrolase</fullName>
    </alternativeName>
</protein>
<dbReference type="Gene3D" id="3.40.800.10">
    <property type="entry name" value="Ureohydrolase domain"/>
    <property type="match status" value="1"/>
</dbReference>
<evidence type="ECO:0000256" key="5">
    <source>
        <dbReference type="HAMAP-Rule" id="MF_00737"/>
    </source>
</evidence>
<comment type="similarity">
    <text evidence="5 8">Belongs to the arginase family.</text>
</comment>
<dbReference type="GO" id="GO:0019557">
    <property type="term" value="P:L-histidine catabolic process to glutamate and formate"/>
    <property type="evidence" value="ECO:0007669"/>
    <property type="project" value="UniProtKB-UniPathway"/>
</dbReference>
<comment type="catalytic activity">
    <reaction evidence="5">
        <text>N-formimidoyl-L-glutamate + H2O = formamide + L-glutamate</text>
        <dbReference type="Rhea" id="RHEA:22492"/>
        <dbReference type="ChEBI" id="CHEBI:15377"/>
        <dbReference type="ChEBI" id="CHEBI:16397"/>
        <dbReference type="ChEBI" id="CHEBI:29985"/>
        <dbReference type="ChEBI" id="CHEBI:58928"/>
        <dbReference type="EC" id="3.5.3.8"/>
    </reaction>
</comment>